<accession>A0A075HKN5</accession>
<dbReference type="GO" id="GO:0010181">
    <property type="term" value="F:FMN binding"/>
    <property type="evidence" value="ECO:0007669"/>
    <property type="project" value="InterPro"/>
</dbReference>
<evidence type="ECO:0000256" key="2">
    <source>
        <dbReference type="ARBA" id="ARBA00038292"/>
    </source>
</evidence>
<comment type="cofactor">
    <cofactor evidence="1">
        <name>[4Fe-4S] cluster</name>
        <dbReference type="ChEBI" id="CHEBI:49883"/>
    </cofactor>
</comment>
<dbReference type="PANTHER" id="PTHR30543:SF21">
    <property type="entry name" value="NAD(P)H-DEPENDENT FMN REDUCTASE LOT6"/>
    <property type="match status" value="1"/>
</dbReference>
<dbReference type="Pfam" id="PF03358">
    <property type="entry name" value="FMN_red"/>
    <property type="match status" value="1"/>
</dbReference>
<protein>
    <submittedName>
        <fullName evidence="4">Putative reductase</fullName>
    </submittedName>
</protein>
<comment type="similarity">
    <text evidence="2">Belongs to the SsuE family. Isf subfamily.</text>
</comment>
<dbReference type="Gene3D" id="3.40.50.360">
    <property type="match status" value="1"/>
</dbReference>
<evidence type="ECO:0000256" key="1">
    <source>
        <dbReference type="ARBA" id="ARBA00001966"/>
    </source>
</evidence>
<dbReference type="GO" id="GO:0005829">
    <property type="term" value="C:cytosol"/>
    <property type="evidence" value="ECO:0007669"/>
    <property type="project" value="TreeGrafter"/>
</dbReference>
<dbReference type="InterPro" id="IPR005025">
    <property type="entry name" value="FMN_Rdtase-like_dom"/>
</dbReference>
<name>A0A075HKN5_9EURY</name>
<sequence>MARFLMIAATSGTNRELADTFASTATEKGHDAEIIDLAEMDLPMFTIARTEDPEQVPDISDLVDTMMQADAWIVIAPEYNGSMPPTLNNALAWLSRDWKNFQTLCTGKPVGLATHSGGGGAHVIMAMRQQFSYLGADVIGRACLSGRDKEANPETIDAMIDNLAR</sequence>
<dbReference type="InterPro" id="IPR008254">
    <property type="entry name" value="Flavodoxin/NO_synth"/>
</dbReference>
<dbReference type="PROSITE" id="PS50902">
    <property type="entry name" value="FLAVODOXIN_LIKE"/>
    <property type="match status" value="1"/>
</dbReference>
<dbReference type="PANTHER" id="PTHR30543">
    <property type="entry name" value="CHROMATE REDUCTASE"/>
    <property type="match status" value="1"/>
</dbReference>
<dbReference type="EMBL" id="KF901015">
    <property type="protein sequence ID" value="AIF14952.1"/>
    <property type="molecule type" value="Genomic_DNA"/>
</dbReference>
<proteinExistence type="inferred from homology"/>
<dbReference type="GO" id="GO:0016491">
    <property type="term" value="F:oxidoreductase activity"/>
    <property type="evidence" value="ECO:0007669"/>
    <property type="project" value="InterPro"/>
</dbReference>
<dbReference type="InterPro" id="IPR050712">
    <property type="entry name" value="NAD(P)H-dep_reductase"/>
</dbReference>
<feature type="domain" description="Flavodoxin-like" evidence="3">
    <location>
        <begin position="3"/>
        <end position="164"/>
    </location>
</feature>
<organism evidence="4">
    <name type="scientific">uncultured marine group II/III euryarchaeote KM3_68_H12</name>
    <dbReference type="NCBI Taxonomy" id="1456487"/>
    <lineage>
        <taxon>Archaea</taxon>
        <taxon>Methanobacteriati</taxon>
        <taxon>Methanobacteriota</taxon>
        <taxon>environmental samples</taxon>
    </lineage>
</organism>
<dbReference type="SUPFAM" id="SSF52218">
    <property type="entry name" value="Flavoproteins"/>
    <property type="match status" value="1"/>
</dbReference>
<dbReference type="AlphaFoldDB" id="A0A075HKN5"/>
<evidence type="ECO:0000259" key="3">
    <source>
        <dbReference type="PROSITE" id="PS50902"/>
    </source>
</evidence>
<dbReference type="InterPro" id="IPR029039">
    <property type="entry name" value="Flavoprotein-like_sf"/>
</dbReference>
<evidence type="ECO:0000313" key="4">
    <source>
        <dbReference type="EMBL" id="AIF14952.1"/>
    </source>
</evidence>
<reference evidence="4" key="1">
    <citation type="journal article" date="2014" name="Genome Biol. Evol.">
        <title>Pangenome evidence for extensive interdomain horizontal transfer affecting lineage core and shell genes in uncultured planktonic thaumarchaeota and euryarchaeota.</title>
        <authorList>
            <person name="Deschamps P."/>
            <person name="Zivanovic Y."/>
            <person name="Moreira D."/>
            <person name="Rodriguez-Valera F."/>
            <person name="Lopez-Garcia P."/>
        </authorList>
    </citation>
    <scope>NUCLEOTIDE SEQUENCE</scope>
</reference>